<keyword evidence="1" id="KW-0808">Transferase</keyword>
<comment type="caution">
    <text evidence="1">The sequence shown here is derived from an EMBL/GenBank/DDBJ whole genome shotgun (WGS) entry which is preliminary data.</text>
</comment>
<dbReference type="AlphaFoldDB" id="A0A7K1KNN7"/>
<protein>
    <submittedName>
        <fullName evidence="1">Glycosyltransferase</fullName>
    </submittedName>
</protein>
<gene>
    <name evidence="1" type="ORF">GKC30_07650</name>
</gene>
<organism evidence="1 2">
    <name type="scientific">Pseudodesulfovibrio alkaliphilus</name>
    <dbReference type="NCBI Taxonomy" id="2661613"/>
    <lineage>
        <taxon>Bacteria</taxon>
        <taxon>Pseudomonadati</taxon>
        <taxon>Thermodesulfobacteriota</taxon>
        <taxon>Desulfovibrionia</taxon>
        <taxon>Desulfovibrionales</taxon>
        <taxon>Desulfovibrionaceae</taxon>
    </lineage>
</organism>
<dbReference type="GO" id="GO:0016757">
    <property type="term" value="F:glycosyltransferase activity"/>
    <property type="evidence" value="ECO:0007669"/>
    <property type="project" value="TreeGrafter"/>
</dbReference>
<dbReference type="Proteomes" id="UP000461162">
    <property type="component" value="Unassembled WGS sequence"/>
</dbReference>
<evidence type="ECO:0000313" key="2">
    <source>
        <dbReference type="Proteomes" id="UP000461162"/>
    </source>
</evidence>
<accession>A0A7K1KNN7</accession>
<proteinExistence type="predicted"/>
<dbReference type="EMBL" id="WODC01000004">
    <property type="protein sequence ID" value="MUM77501.1"/>
    <property type="molecule type" value="Genomic_DNA"/>
</dbReference>
<reference evidence="1 2" key="1">
    <citation type="submission" date="2019-11" db="EMBL/GenBank/DDBJ databases">
        <title>Pseudodesulfovibrio alkaliphilus, sp. nov., an alkaliphilic sulfate-reducing bacteria from mud volcano of Taman peninsula, Russia.</title>
        <authorList>
            <person name="Frolova A."/>
            <person name="Merkel A.Y."/>
            <person name="Slobodkin A.I."/>
        </authorList>
    </citation>
    <scope>NUCLEOTIDE SEQUENCE [LARGE SCALE GENOMIC DNA]</scope>
    <source>
        <strain evidence="1 2">F-1</strain>
    </source>
</reference>
<dbReference type="Gene3D" id="3.40.50.2000">
    <property type="entry name" value="Glycogen Phosphorylase B"/>
    <property type="match status" value="2"/>
</dbReference>
<dbReference type="PANTHER" id="PTHR12526">
    <property type="entry name" value="GLYCOSYLTRANSFERASE"/>
    <property type="match status" value="1"/>
</dbReference>
<sequence>MAETGAGVRLTCEVAEPGPHGEAASVLSATMVAPCGFGPQLAAGETAHIHCTGDWPGLLNAIPEGARAVITLHDCELFTGGCPYPLDCPALDRECADPCPRKFPHSRRVRQVKRLSLRRLGPTLVAPSRWLARLAGEHLGLPVAVIPNGIPWPARSMSRREARVRLGILPAARVAVFAAHGGLGAAYKAGSAWRSLWQGIKARVPQALCFAVGGDSESRDGDLVIWPYVERERLALLMAAADVLLYPTLADNHSLVILEAMAQGLPVVAHGVGGVPEQVAHDTTGLLVGPGDRAGFVEAAAALLADPARCRALGANAFASGRKRFTVERMIADYAKVYARLREPRPSSEEE</sequence>
<dbReference type="SUPFAM" id="SSF53756">
    <property type="entry name" value="UDP-Glycosyltransferase/glycogen phosphorylase"/>
    <property type="match status" value="1"/>
</dbReference>
<dbReference type="Pfam" id="PF13692">
    <property type="entry name" value="Glyco_trans_1_4"/>
    <property type="match status" value="1"/>
</dbReference>
<keyword evidence="2" id="KW-1185">Reference proteome</keyword>
<dbReference type="PANTHER" id="PTHR12526:SF635">
    <property type="entry name" value="GLYCOSYL TRANSFERASE GROUP 1"/>
    <property type="match status" value="1"/>
</dbReference>
<evidence type="ECO:0000313" key="1">
    <source>
        <dbReference type="EMBL" id="MUM77501.1"/>
    </source>
</evidence>
<name>A0A7K1KNN7_9BACT</name>